<dbReference type="InterPro" id="IPR044824">
    <property type="entry name" value="MAIN-like"/>
</dbReference>
<dbReference type="InterPro" id="IPR056647">
    <property type="entry name" value="DUF7745"/>
</dbReference>
<evidence type="ECO:0000313" key="3">
    <source>
        <dbReference type="Proteomes" id="UP001652660"/>
    </source>
</evidence>
<feature type="coiled-coil region" evidence="1">
    <location>
        <begin position="372"/>
        <end position="406"/>
    </location>
</feature>
<dbReference type="GeneID" id="140015878"/>
<dbReference type="PANTHER" id="PTHR46033:SF16">
    <property type="entry name" value="AMINOTRANSFERASE-LIKE PLANT MOBILE DOMAIN-CONTAINING PROTEIN"/>
    <property type="match status" value="1"/>
</dbReference>
<feature type="domain" description="DUF7745" evidence="2">
    <location>
        <begin position="13"/>
        <end position="367"/>
    </location>
</feature>
<keyword evidence="3" id="KW-1185">Reference proteome</keyword>
<dbReference type="Proteomes" id="UP001652660">
    <property type="component" value="Chromosome 10c"/>
</dbReference>
<protein>
    <recommendedName>
        <fullName evidence="2">DUF7745 domain-containing protein</fullName>
    </recommendedName>
</protein>
<evidence type="ECO:0000313" key="4">
    <source>
        <dbReference type="RefSeq" id="XP_071924807.1"/>
    </source>
</evidence>
<evidence type="ECO:0000256" key="1">
    <source>
        <dbReference type="SAM" id="Coils"/>
    </source>
</evidence>
<dbReference type="PANTHER" id="PTHR46033">
    <property type="entry name" value="PROTEIN MAIN-LIKE 2"/>
    <property type="match status" value="1"/>
</dbReference>
<name>A0ABM4VZ64_COFAR</name>
<evidence type="ECO:0000259" key="2">
    <source>
        <dbReference type="Pfam" id="PF24924"/>
    </source>
</evidence>
<reference evidence="4" key="1">
    <citation type="submission" date="2025-08" db="UniProtKB">
        <authorList>
            <consortium name="RefSeq"/>
        </authorList>
    </citation>
    <scope>IDENTIFICATION</scope>
    <source>
        <tissue evidence="4">Leaves</tissue>
    </source>
</reference>
<proteinExistence type="predicted"/>
<dbReference type="RefSeq" id="XP_071924807.1">
    <property type="nucleotide sequence ID" value="XM_072068706.1"/>
</dbReference>
<sequence>MAHEVNRLFPYIGHLPSLLNITPNIAIIQALLEYWDPKGSVFRFGECELTLTLEEIEGLLRMPGKGSPMVYPTSGTREQFCKFLGLGRASMDQHPDAKSCPLEFLYERFGGRDSYDRHHDDFFISKEEWEGRRVQVFGLALTSLLLFPQKHGKVTFSTVNMMQSVFLGIKEKTPTLVPIIIADIFTAVTECQKKRGFFYASNLVLQMWAMEHLSKKALNPLGSCLPTANWVESHRERVRRYYRIASPSLFIQEFNALTSDKIQWVLDWTKVRDPTFKTTQFGFIPLASTSGLIMYVPQRVMRQFGYPQRVPTVQGLGSIELNTVAECRSMVLEAWGNLCSLDNLHLDQVNKAEPKVILEYNDWIKSIIEQGRERVSLVAVSLEEQNERLRKELEDHQLQIMVADQALEDA</sequence>
<keyword evidence="1" id="KW-0175">Coiled coil</keyword>
<dbReference type="Pfam" id="PF24924">
    <property type="entry name" value="DUF7745"/>
    <property type="match status" value="1"/>
</dbReference>
<gene>
    <name evidence="4" type="primary">LOC140015878</name>
</gene>
<accession>A0ABM4VZ64</accession>
<organism evidence="3 4">
    <name type="scientific">Coffea arabica</name>
    <name type="common">Arabian coffee</name>
    <dbReference type="NCBI Taxonomy" id="13443"/>
    <lineage>
        <taxon>Eukaryota</taxon>
        <taxon>Viridiplantae</taxon>
        <taxon>Streptophyta</taxon>
        <taxon>Embryophyta</taxon>
        <taxon>Tracheophyta</taxon>
        <taxon>Spermatophyta</taxon>
        <taxon>Magnoliopsida</taxon>
        <taxon>eudicotyledons</taxon>
        <taxon>Gunneridae</taxon>
        <taxon>Pentapetalae</taxon>
        <taxon>asterids</taxon>
        <taxon>lamiids</taxon>
        <taxon>Gentianales</taxon>
        <taxon>Rubiaceae</taxon>
        <taxon>Ixoroideae</taxon>
        <taxon>Gardenieae complex</taxon>
        <taxon>Bertiereae - Coffeeae clade</taxon>
        <taxon>Coffeeae</taxon>
        <taxon>Coffea</taxon>
    </lineage>
</organism>